<feature type="compositionally biased region" description="Basic and acidic residues" evidence="1">
    <location>
        <begin position="151"/>
        <end position="163"/>
    </location>
</feature>
<feature type="region of interest" description="Disordered" evidence="1">
    <location>
        <begin position="1"/>
        <end position="21"/>
    </location>
</feature>
<name>A0A6J6WRE8_9ZZZZ</name>
<organism evidence="4">
    <name type="scientific">freshwater metagenome</name>
    <dbReference type="NCBI Taxonomy" id="449393"/>
    <lineage>
        <taxon>unclassified sequences</taxon>
        <taxon>metagenomes</taxon>
        <taxon>ecological metagenomes</taxon>
    </lineage>
</organism>
<evidence type="ECO:0000313" key="4">
    <source>
        <dbReference type="EMBL" id="CAB4787861.1"/>
    </source>
</evidence>
<protein>
    <submittedName>
        <fullName evidence="4">Unannotated protein</fullName>
    </submittedName>
</protein>
<sequence>MTATLRAPARTRTNQPGARTVQRRVAPKAAPQLRVVDEQARRRHHARSAIIRGLALIAGLVILAAFIFQSFVSQGQIRLRTLTVETQAAQAEYQSERLAYAEASAPSKIASKAASLGLIRGPVPRFISVDGIDSSSSSGAFKSRSPNVGEDWERVKPHLEARP</sequence>
<keyword evidence="2" id="KW-0812">Transmembrane</keyword>
<dbReference type="AlphaFoldDB" id="A0A6J6WRE8"/>
<evidence type="ECO:0000256" key="1">
    <source>
        <dbReference type="SAM" id="MobiDB-lite"/>
    </source>
</evidence>
<feature type="compositionally biased region" description="Low complexity" evidence="1">
    <location>
        <begin position="1"/>
        <end position="13"/>
    </location>
</feature>
<reference evidence="4" key="1">
    <citation type="submission" date="2020-05" db="EMBL/GenBank/DDBJ databases">
        <authorList>
            <person name="Chiriac C."/>
            <person name="Salcher M."/>
            <person name="Ghai R."/>
            <person name="Kavagutti S V."/>
        </authorList>
    </citation>
    <scope>NUCLEOTIDE SEQUENCE</scope>
</reference>
<evidence type="ECO:0000313" key="3">
    <source>
        <dbReference type="EMBL" id="CAB4666353.1"/>
    </source>
</evidence>
<accession>A0A6J6WRE8</accession>
<dbReference type="EMBL" id="CAEZWM010000174">
    <property type="protein sequence ID" value="CAB4666353.1"/>
    <property type="molecule type" value="Genomic_DNA"/>
</dbReference>
<feature type="region of interest" description="Disordered" evidence="1">
    <location>
        <begin position="131"/>
        <end position="163"/>
    </location>
</feature>
<feature type="transmembrane region" description="Helical" evidence="2">
    <location>
        <begin position="49"/>
        <end position="72"/>
    </location>
</feature>
<evidence type="ECO:0000256" key="2">
    <source>
        <dbReference type="SAM" id="Phobius"/>
    </source>
</evidence>
<dbReference type="EMBL" id="CAEZZU010000199">
    <property type="protein sequence ID" value="CAB4787861.1"/>
    <property type="molecule type" value="Genomic_DNA"/>
</dbReference>
<gene>
    <name evidence="3" type="ORF">UFOPK2242_01238</name>
    <name evidence="4" type="ORF">UFOPK2925_01222</name>
</gene>
<keyword evidence="2" id="KW-0472">Membrane</keyword>
<proteinExistence type="predicted"/>
<keyword evidence="2" id="KW-1133">Transmembrane helix</keyword>
<feature type="compositionally biased region" description="Low complexity" evidence="1">
    <location>
        <begin position="131"/>
        <end position="145"/>
    </location>
</feature>